<dbReference type="GO" id="GO:0016760">
    <property type="term" value="F:cellulose synthase (UDP-forming) activity"/>
    <property type="evidence" value="ECO:0007669"/>
    <property type="project" value="InterPro"/>
</dbReference>
<name>A0AA87ZBH5_FICCA</name>
<dbReference type="Pfam" id="PF03552">
    <property type="entry name" value="Cellulose_synt"/>
    <property type="match status" value="2"/>
</dbReference>
<dbReference type="InterPro" id="IPR005150">
    <property type="entry name" value="Cellulose_synth"/>
</dbReference>
<protein>
    <submittedName>
        <fullName evidence="9">Uncharacterized protein</fullName>
    </submittedName>
</protein>
<evidence type="ECO:0000256" key="3">
    <source>
        <dbReference type="ARBA" id="ARBA00022679"/>
    </source>
</evidence>
<dbReference type="AlphaFoldDB" id="A0AA87ZBH5"/>
<dbReference type="GO" id="GO:0012505">
    <property type="term" value="C:endomembrane system"/>
    <property type="evidence" value="ECO:0007669"/>
    <property type="project" value="UniProtKB-SubCell"/>
</dbReference>
<keyword evidence="6 8" id="KW-0472">Membrane</keyword>
<dbReference type="PANTHER" id="PTHR13301">
    <property type="entry name" value="X-BOX TRANSCRIPTION FACTOR-RELATED"/>
    <property type="match status" value="1"/>
</dbReference>
<keyword evidence="4 8" id="KW-0812">Transmembrane</keyword>
<comment type="subcellular location">
    <subcellularLocation>
        <location evidence="1">Endomembrane system</location>
    </subcellularLocation>
</comment>
<dbReference type="GO" id="GO:0030244">
    <property type="term" value="P:cellulose biosynthetic process"/>
    <property type="evidence" value="ECO:0007669"/>
    <property type="project" value="InterPro"/>
</dbReference>
<comment type="caution">
    <text evidence="9">The sequence shown here is derived from an EMBL/GenBank/DDBJ whole genome shotgun (WGS) entry which is preliminary data.</text>
</comment>
<evidence type="ECO:0000256" key="2">
    <source>
        <dbReference type="ARBA" id="ARBA00022676"/>
    </source>
</evidence>
<keyword evidence="2" id="KW-0328">Glycosyltransferase</keyword>
<keyword evidence="3" id="KW-0808">Transferase</keyword>
<reference evidence="9" key="1">
    <citation type="submission" date="2023-07" db="EMBL/GenBank/DDBJ databases">
        <title>draft genome sequence of fig (Ficus carica).</title>
        <authorList>
            <person name="Takahashi T."/>
            <person name="Nishimura K."/>
        </authorList>
    </citation>
    <scope>NUCLEOTIDE SEQUENCE</scope>
</reference>
<evidence type="ECO:0000256" key="6">
    <source>
        <dbReference type="ARBA" id="ARBA00023136"/>
    </source>
</evidence>
<evidence type="ECO:0000256" key="7">
    <source>
        <dbReference type="ARBA" id="ARBA00023316"/>
    </source>
</evidence>
<dbReference type="GO" id="GO:0071555">
    <property type="term" value="P:cell wall organization"/>
    <property type="evidence" value="ECO:0007669"/>
    <property type="project" value="UniProtKB-KW"/>
</dbReference>
<evidence type="ECO:0000256" key="1">
    <source>
        <dbReference type="ARBA" id="ARBA00004308"/>
    </source>
</evidence>
<accession>A0AA87ZBH5</accession>
<organism evidence="9 10">
    <name type="scientific">Ficus carica</name>
    <name type="common">Common fig</name>
    <dbReference type="NCBI Taxonomy" id="3494"/>
    <lineage>
        <taxon>Eukaryota</taxon>
        <taxon>Viridiplantae</taxon>
        <taxon>Streptophyta</taxon>
        <taxon>Embryophyta</taxon>
        <taxon>Tracheophyta</taxon>
        <taxon>Spermatophyta</taxon>
        <taxon>Magnoliopsida</taxon>
        <taxon>eudicotyledons</taxon>
        <taxon>Gunneridae</taxon>
        <taxon>Pentapetalae</taxon>
        <taxon>rosids</taxon>
        <taxon>fabids</taxon>
        <taxon>Rosales</taxon>
        <taxon>Moraceae</taxon>
        <taxon>Ficeae</taxon>
        <taxon>Ficus</taxon>
    </lineage>
</organism>
<keyword evidence="10" id="KW-1185">Reference proteome</keyword>
<dbReference type="GO" id="GO:0016020">
    <property type="term" value="C:membrane"/>
    <property type="evidence" value="ECO:0007669"/>
    <property type="project" value="InterPro"/>
</dbReference>
<dbReference type="EMBL" id="BTGU01003502">
    <property type="protein sequence ID" value="GMN33198.1"/>
    <property type="molecule type" value="Genomic_DNA"/>
</dbReference>
<keyword evidence="5 8" id="KW-1133">Transmembrane helix</keyword>
<evidence type="ECO:0000313" key="10">
    <source>
        <dbReference type="Proteomes" id="UP001187192"/>
    </source>
</evidence>
<feature type="transmembrane region" description="Helical" evidence="8">
    <location>
        <begin position="250"/>
        <end position="270"/>
    </location>
</feature>
<dbReference type="Proteomes" id="UP001187192">
    <property type="component" value="Unassembled WGS sequence"/>
</dbReference>
<evidence type="ECO:0000313" key="9">
    <source>
        <dbReference type="EMBL" id="GMN33198.1"/>
    </source>
</evidence>
<feature type="transmembrane region" description="Helical" evidence="8">
    <location>
        <begin position="306"/>
        <end position="326"/>
    </location>
</feature>
<keyword evidence="7" id="KW-0961">Cell wall biogenesis/degradation</keyword>
<gene>
    <name evidence="9" type="ORF">TIFTF001_044765</name>
</gene>
<evidence type="ECO:0000256" key="5">
    <source>
        <dbReference type="ARBA" id="ARBA00022989"/>
    </source>
</evidence>
<proteinExistence type="predicted"/>
<feature type="transmembrane region" description="Helical" evidence="8">
    <location>
        <begin position="282"/>
        <end position="300"/>
    </location>
</feature>
<evidence type="ECO:0000256" key="4">
    <source>
        <dbReference type="ARBA" id="ARBA00022692"/>
    </source>
</evidence>
<evidence type="ECO:0000256" key="8">
    <source>
        <dbReference type="SAM" id="Phobius"/>
    </source>
</evidence>
<sequence length="332" mass="37007">MNLPRTGCKFFECIYNDLRIMGRGMGGIQGPMYIGTGCFHRRKLIYGFSLDNAHIHEGKADDDKVLKESFGNFIEFIDSVAKFLKDDNINPQDLSNVADQVSYNVAHCSYLHGTLWGALVSVTKDVLTGIRIHSKGWRSVPCKPEPPGFLGTAPTSMPVCLIQRKRWTTVLGLPVAPYPEPRVPFRSVLQFFAGILHFSAIRGPEFPTYAYGNTEVAFEVTPKDSDDDHKDHDDASKNNANRFTFDESPIFIPGTTFLFVHLTALALSLFGHEHDKVGVGEYLYSVLMVLFFWPFVRELFGKGKYGIPLSVVLKSAGFAFILVHLCSKASIG</sequence>